<dbReference type="InterPro" id="IPR000524">
    <property type="entry name" value="Tscrpt_reg_HTH_GntR"/>
</dbReference>
<protein>
    <submittedName>
        <fullName evidence="5">GntR family transcriptional regulator</fullName>
    </submittedName>
</protein>
<comment type="caution">
    <text evidence="5">The sequence shown here is derived from an EMBL/GenBank/DDBJ whole genome shotgun (WGS) entry which is preliminary data.</text>
</comment>
<dbReference type="PROSITE" id="PS50949">
    <property type="entry name" value="HTH_GNTR"/>
    <property type="match status" value="1"/>
</dbReference>
<dbReference type="Proteomes" id="UP001226762">
    <property type="component" value="Unassembled WGS sequence"/>
</dbReference>
<dbReference type="SMART" id="SM00866">
    <property type="entry name" value="UTRA"/>
    <property type="match status" value="1"/>
</dbReference>
<dbReference type="AlphaFoldDB" id="A0AAE3WDS8"/>
<dbReference type="PRINTS" id="PR00035">
    <property type="entry name" value="HTHGNTR"/>
</dbReference>
<dbReference type="Gene3D" id="3.40.1410.10">
    <property type="entry name" value="Chorismate lyase-like"/>
    <property type="match status" value="1"/>
</dbReference>
<keyword evidence="6" id="KW-1185">Reference proteome</keyword>
<keyword evidence="1" id="KW-0805">Transcription regulation</keyword>
<dbReference type="SUPFAM" id="SSF64288">
    <property type="entry name" value="Chorismate lyase-like"/>
    <property type="match status" value="1"/>
</dbReference>
<dbReference type="GO" id="GO:0003700">
    <property type="term" value="F:DNA-binding transcription factor activity"/>
    <property type="evidence" value="ECO:0007669"/>
    <property type="project" value="InterPro"/>
</dbReference>
<dbReference type="InterPro" id="IPR050679">
    <property type="entry name" value="Bact_HTH_transcr_reg"/>
</dbReference>
<evidence type="ECO:0000313" key="5">
    <source>
        <dbReference type="EMBL" id="MDQ2091136.1"/>
    </source>
</evidence>
<evidence type="ECO:0000256" key="3">
    <source>
        <dbReference type="ARBA" id="ARBA00023163"/>
    </source>
</evidence>
<feature type="domain" description="HTH gntR-type" evidence="4">
    <location>
        <begin position="7"/>
        <end position="75"/>
    </location>
</feature>
<dbReference type="Pfam" id="PF07702">
    <property type="entry name" value="UTRA"/>
    <property type="match status" value="1"/>
</dbReference>
<dbReference type="PANTHER" id="PTHR44846">
    <property type="entry name" value="MANNOSYL-D-GLYCERATE TRANSPORT/METABOLISM SYSTEM REPRESSOR MNGR-RELATED"/>
    <property type="match status" value="1"/>
</dbReference>
<proteinExistence type="predicted"/>
<dbReference type="Pfam" id="PF00392">
    <property type="entry name" value="GntR"/>
    <property type="match status" value="1"/>
</dbReference>
<dbReference type="RefSeq" id="WP_306736419.1">
    <property type="nucleotide sequence ID" value="NZ_JANHAX010000004.1"/>
</dbReference>
<evidence type="ECO:0000256" key="1">
    <source>
        <dbReference type="ARBA" id="ARBA00023015"/>
    </source>
</evidence>
<keyword evidence="2" id="KW-0238">DNA-binding</keyword>
<name>A0AAE3WDS8_9RHOB</name>
<dbReference type="InterPro" id="IPR028978">
    <property type="entry name" value="Chorismate_lyase_/UTRA_dom_sf"/>
</dbReference>
<dbReference type="PANTHER" id="PTHR44846:SF16">
    <property type="entry name" value="TRANSCRIPTIONAL REGULATOR PHNF-RELATED"/>
    <property type="match status" value="1"/>
</dbReference>
<dbReference type="EMBL" id="JANHAX010000004">
    <property type="protein sequence ID" value="MDQ2091136.1"/>
    <property type="molecule type" value="Genomic_DNA"/>
</dbReference>
<dbReference type="CDD" id="cd07377">
    <property type="entry name" value="WHTH_GntR"/>
    <property type="match status" value="1"/>
</dbReference>
<gene>
    <name evidence="5" type="ORF">NO357_14620</name>
</gene>
<reference evidence="5" key="2">
    <citation type="submission" date="2023-02" db="EMBL/GenBank/DDBJ databases">
        <title>'Rhodoalgimonas zhirmunskyi' gen. nov., isolated from a red alga.</title>
        <authorList>
            <person name="Nedashkovskaya O.I."/>
            <person name="Otstavnykh N.Y."/>
            <person name="Bystritskaya E.P."/>
            <person name="Balabanova L.A."/>
            <person name="Isaeva M.P."/>
        </authorList>
    </citation>
    <scope>NUCLEOTIDE SEQUENCE</scope>
    <source>
        <strain evidence="5">KCTC 52189</strain>
    </source>
</reference>
<reference evidence="5" key="1">
    <citation type="submission" date="2022-07" db="EMBL/GenBank/DDBJ databases">
        <authorList>
            <person name="Otstavnykh N."/>
            <person name="Isaeva M."/>
            <person name="Bystritskaya E."/>
        </authorList>
    </citation>
    <scope>NUCLEOTIDE SEQUENCE</scope>
    <source>
        <strain evidence="5">KCTC 52189</strain>
    </source>
</reference>
<dbReference type="Gene3D" id="1.10.10.10">
    <property type="entry name" value="Winged helix-like DNA-binding domain superfamily/Winged helix DNA-binding domain"/>
    <property type="match status" value="1"/>
</dbReference>
<sequence length="234" mass="26196">MAARQDRRSWRDVLEEIRNRVLTGRYGPGDKLPRDEDIAAELGCARSTVQRAMRDLADRGVVERRRKGGTRVRPDPVTRAVFDIPVARNEVESRGGSYGYQLIRAAIEETPPPVAAALDMRAPLPMLHVEALHLMNSRPFLYEDRWVLTRTVPEIETVDLGVVSANEWLLANKPYSRCDLRFSAETAGDRVAAIMGLEGGEALFVIERTTWSGDDPITTVKAVYAPGYHLRAEI</sequence>
<dbReference type="InterPro" id="IPR036390">
    <property type="entry name" value="WH_DNA-bd_sf"/>
</dbReference>
<dbReference type="InterPro" id="IPR011663">
    <property type="entry name" value="UTRA"/>
</dbReference>
<dbReference type="GO" id="GO:0003677">
    <property type="term" value="F:DNA binding"/>
    <property type="evidence" value="ECO:0007669"/>
    <property type="project" value="UniProtKB-KW"/>
</dbReference>
<organism evidence="5 6">
    <name type="scientific">Marimonas arenosa</name>
    <dbReference type="NCBI Taxonomy" id="1795305"/>
    <lineage>
        <taxon>Bacteria</taxon>
        <taxon>Pseudomonadati</taxon>
        <taxon>Pseudomonadota</taxon>
        <taxon>Alphaproteobacteria</taxon>
        <taxon>Rhodobacterales</taxon>
        <taxon>Paracoccaceae</taxon>
        <taxon>Marimonas</taxon>
    </lineage>
</organism>
<keyword evidence="3" id="KW-0804">Transcription</keyword>
<accession>A0AAE3WDS8</accession>
<dbReference type="SMART" id="SM00345">
    <property type="entry name" value="HTH_GNTR"/>
    <property type="match status" value="1"/>
</dbReference>
<evidence type="ECO:0000259" key="4">
    <source>
        <dbReference type="PROSITE" id="PS50949"/>
    </source>
</evidence>
<evidence type="ECO:0000313" key="6">
    <source>
        <dbReference type="Proteomes" id="UP001226762"/>
    </source>
</evidence>
<dbReference type="SUPFAM" id="SSF46785">
    <property type="entry name" value="Winged helix' DNA-binding domain"/>
    <property type="match status" value="1"/>
</dbReference>
<dbReference type="InterPro" id="IPR036388">
    <property type="entry name" value="WH-like_DNA-bd_sf"/>
</dbReference>
<evidence type="ECO:0000256" key="2">
    <source>
        <dbReference type="ARBA" id="ARBA00023125"/>
    </source>
</evidence>